<dbReference type="InterPro" id="IPR002577">
    <property type="entry name" value="HTH_HxlR"/>
</dbReference>
<evidence type="ECO:0000313" key="6">
    <source>
        <dbReference type="Proteomes" id="UP000249016"/>
    </source>
</evidence>
<dbReference type="AlphaFoldDB" id="A0A327NT11"/>
<evidence type="ECO:0000256" key="3">
    <source>
        <dbReference type="ARBA" id="ARBA00023163"/>
    </source>
</evidence>
<keyword evidence="2" id="KW-0238">DNA-binding</keyword>
<comment type="caution">
    <text evidence="5">The sequence shown here is derived from an EMBL/GenBank/DDBJ whole genome shotgun (WGS) entry which is preliminary data.</text>
</comment>
<dbReference type="InterPro" id="IPR036390">
    <property type="entry name" value="WH_DNA-bd_sf"/>
</dbReference>
<keyword evidence="6" id="KW-1185">Reference proteome</keyword>
<keyword evidence="1" id="KW-0805">Transcription regulation</keyword>
<evidence type="ECO:0000313" key="5">
    <source>
        <dbReference type="EMBL" id="RAI78520.1"/>
    </source>
</evidence>
<sequence>MKLNDQEVAVEMNGKRYHCAMDITMDYIGGKWKTVVLWYLRNDKKRFGELRKLIPQMTERMLSIQLKQLEEDGLIRREVFTDKPPLKVEYSLTEFGLSLLPVLDAVAKWGRELGQSNGKLVEIN</sequence>
<accession>A0A327NT11</accession>
<proteinExistence type="predicted"/>
<gene>
    <name evidence="5" type="ORF">HMF3257_19710</name>
</gene>
<evidence type="ECO:0000259" key="4">
    <source>
        <dbReference type="PROSITE" id="PS51118"/>
    </source>
</evidence>
<dbReference type="Pfam" id="PF01638">
    <property type="entry name" value="HxlR"/>
    <property type="match status" value="1"/>
</dbReference>
<dbReference type="PANTHER" id="PTHR33204:SF29">
    <property type="entry name" value="TRANSCRIPTIONAL REGULATOR"/>
    <property type="match status" value="1"/>
</dbReference>
<dbReference type="InterPro" id="IPR036388">
    <property type="entry name" value="WH-like_DNA-bd_sf"/>
</dbReference>
<feature type="domain" description="HTH hxlR-type" evidence="4">
    <location>
        <begin position="19"/>
        <end position="118"/>
    </location>
</feature>
<evidence type="ECO:0000256" key="2">
    <source>
        <dbReference type="ARBA" id="ARBA00023125"/>
    </source>
</evidence>
<dbReference type="Gene3D" id="1.10.10.10">
    <property type="entry name" value="Winged helix-like DNA-binding domain superfamily/Winged helix DNA-binding domain"/>
    <property type="match status" value="1"/>
</dbReference>
<name>A0A327NT11_9BACT</name>
<dbReference type="RefSeq" id="WP_111350414.1">
    <property type="nucleotide sequence ID" value="NZ_QLII01000001.1"/>
</dbReference>
<dbReference type="PANTHER" id="PTHR33204">
    <property type="entry name" value="TRANSCRIPTIONAL REGULATOR, MARR FAMILY"/>
    <property type="match status" value="1"/>
</dbReference>
<reference evidence="5 6" key="1">
    <citation type="submission" date="2018-06" db="EMBL/GenBank/DDBJ databases">
        <title>Spirosoma sp. HMF3257 Genome sequencing and assembly.</title>
        <authorList>
            <person name="Kang H."/>
            <person name="Cha I."/>
            <person name="Kim H."/>
            <person name="Kang J."/>
            <person name="Joh K."/>
        </authorList>
    </citation>
    <scope>NUCLEOTIDE SEQUENCE [LARGE SCALE GENOMIC DNA]</scope>
    <source>
        <strain evidence="5 6">HMF3257</strain>
    </source>
</reference>
<dbReference type="PROSITE" id="PS51118">
    <property type="entry name" value="HTH_HXLR"/>
    <property type="match status" value="1"/>
</dbReference>
<dbReference type="OrthoDB" id="8231503at2"/>
<dbReference type="GO" id="GO:0003677">
    <property type="term" value="F:DNA binding"/>
    <property type="evidence" value="ECO:0007669"/>
    <property type="project" value="UniProtKB-KW"/>
</dbReference>
<dbReference type="EMBL" id="QLII01000001">
    <property type="protein sequence ID" value="RAI78520.1"/>
    <property type="molecule type" value="Genomic_DNA"/>
</dbReference>
<keyword evidence="3" id="KW-0804">Transcription</keyword>
<dbReference type="Proteomes" id="UP000249016">
    <property type="component" value="Unassembled WGS sequence"/>
</dbReference>
<evidence type="ECO:0000256" key="1">
    <source>
        <dbReference type="ARBA" id="ARBA00023015"/>
    </source>
</evidence>
<protein>
    <submittedName>
        <fullName evidence="5">Transcriptional regulator</fullName>
    </submittedName>
</protein>
<dbReference type="SUPFAM" id="SSF46785">
    <property type="entry name" value="Winged helix' DNA-binding domain"/>
    <property type="match status" value="1"/>
</dbReference>
<organism evidence="5 6">
    <name type="scientific">Spirosoma telluris</name>
    <dbReference type="NCBI Taxonomy" id="2183553"/>
    <lineage>
        <taxon>Bacteria</taxon>
        <taxon>Pseudomonadati</taxon>
        <taxon>Bacteroidota</taxon>
        <taxon>Cytophagia</taxon>
        <taxon>Cytophagales</taxon>
        <taxon>Cytophagaceae</taxon>
        <taxon>Spirosoma</taxon>
    </lineage>
</organism>